<protein>
    <submittedName>
        <fullName evidence="1">Uncharacterized protein</fullName>
    </submittedName>
</protein>
<reference evidence="1 2" key="1">
    <citation type="journal article" date="2021" name="Commun. Biol.">
        <title>Genomic insights into the host specific adaptation of the Pneumocystis genus.</title>
        <authorList>
            <person name="Cisse O.H."/>
            <person name="Ma L."/>
            <person name="Dekker J.P."/>
            <person name="Khil P.P."/>
            <person name="Youn J.-H."/>
            <person name="Brenchley J.M."/>
            <person name="Blair R."/>
            <person name="Pahar B."/>
            <person name="Chabe M."/>
            <person name="Van Rompay K.K.A."/>
            <person name="Keesler R."/>
            <person name="Sukura A."/>
            <person name="Hirsch V."/>
            <person name="Kutty G."/>
            <person name="Liu Y."/>
            <person name="Peng L."/>
            <person name="Chen J."/>
            <person name="Song J."/>
            <person name="Weissenbacher-Lang C."/>
            <person name="Xu J."/>
            <person name="Upham N.S."/>
            <person name="Stajich J.E."/>
            <person name="Cuomo C.A."/>
            <person name="Cushion M.T."/>
            <person name="Kovacs J.A."/>
        </authorList>
    </citation>
    <scope>NUCLEOTIDE SEQUENCE [LARGE SCALE GENOMIC DNA]</scope>
    <source>
        <strain evidence="1 2">RABM</strain>
    </source>
</reference>
<comment type="caution">
    <text evidence="1">The sequence shown here is derived from an EMBL/GenBank/DDBJ whole genome shotgun (WGS) entry which is preliminary data.</text>
</comment>
<proteinExistence type="predicted"/>
<evidence type="ECO:0000313" key="1">
    <source>
        <dbReference type="EMBL" id="KAG4306511.1"/>
    </source>
</evidence>
<dbReference type="Proteomes" id="UP000768646">
    <property type="component" value="Unassembled WGS sequence"/>
</dbReference>
<organism evidence="1 2">
    <name type="scientific">Pneumocystis oryctolagi</name>
    <dbReference type="NCBI Taxonomy" id="42067"/>
    <lineage>
        <taxon>Eukaryota</taxon>
        <taxon>Fungi</taxon>
        <taxon>Dikarya</taxon>
        <taxon>Ascomycota</taxon>
        <taxon>Taphrinomycotina</taxon>
        <taxon>Pneumocystomycetes</taxon>
        <taxon>Pneumocystaceae</taxon>
        <taxon>Pneumocystis</taxon>
    </lineage>
</organism>
<keyword evidence="2" id="KW-1185">Reference proteome</keyword>
<sequence length="1116" mass="123015">MFSTSHIGVGLAKRIDGVAIAQTIYEEIRKEIIERQAKSPRFQPTLAIIQVGTKEESNTYIHMKRKFAEKVNIQLRHIMFPESVQQDELLQKIFDLNNDYRVHGIIVQLPIPPHLSELAVTSAISPLKDVDGLSIVNAGELSKRNGTPFFTPCTPKGVMTIFRSVGIELEGKNVVILGRSDIVGIPMSHLLRNANATVTLCHSKSKDIKEITKRADILVVAIGHPEVVFADWIKLGAVVIDVGINYKKDPSKKSGYRLVGDVHYESVSKAASYITPVPGGVGPLTVCMLLQNVLESSKRIESFMRSRSISPLPLKLLDPVPSDLVISKSQTPKNIQVLAKEIGIFNNELDVYGNYKAKVNLNILERLAHRKDGYYVCVTGITPTPLGEGKTTTVIGLSQALGAHCGKLAFACIRQPSQGPTFGIKGGASGGGYSQVIPMDEFNLHLTGDIHAVTASNNLLAASIDTRIFHESTQSNKSLYSKLLSTQKDKLKFSPIMEKRLEKLGINKTDPNSLTSEEIEKFVRLDIDPSTITWRRVLDVNDRFLRKITIGQNSTEKGLERVSGFDISVASECMAILALSDDMKDLRKRLGNIVVANTRSGDIVTADDIGVGGALAVLMKDAIKPNLMQSMEGTPVFVHTGPFANIAHGNSSILADKIALKLAGIEEDEIRENDAGYVITEAGFGADAGLEKFFDIKTRISGLSPDAVVLVATIKALKYHGGAPEIVSGKPVNDIYFTENPELVEKGCSNMVKHIENIKKYGIPVVVAINRFKTDTEAEINIVRDIALKAGAVDAVTSNHWALGGRGSIELAKSVQYACEKVSKKFKFLYELNLPIIKKIEIISKEIYGADGIQLSELAEKKIQKYTELGFGNLPICMAKTQYSFSHDPKLRGAPTNFVVPIKDVRLNAGAGFIIPLLAEIMTIPGLPTRPAYYDVDINSETYEVEGLIVKNRFYIFFKINVLFVCLGNICRSTMAHGLNNYISKYQLQDNFGIIDSCGTSAYNIGSKPDYRTSLVLKKHGITYNHRARQLCKSDFETFDYILVMDLSNLRDVNNKCPKNSRAKVQLFGDYGNENEDKIVHDPYYLQGGIEGFEEIFVQLSSFTKGFCCKILEKQL</sequence>
<name>A0ACB7CFD1_9ASCO</name>
<evidence type="ECO:0000313" key="2">
    <source>
        <dbReference type="Proteomes" id="UP000768646"/>
    </source>
</evidence>
<accession>A0ACB7CFD1</accession>
<gene>
    <name evidence="1" type="ORF">PORY_000499</name>
</gene>
<dbReference type="EMBL" id="JABTEG010000001">
    <property type="protein sequence ID" value="KAG4306511.1"/>
    <property type="molecule type" value="Genomic_DNA"/>
</dbReference>